<organism evidence="6 7">
    <name type="scientific">Apodospora peruviana</name>
    <dbReference type="NCBI Taxonomy" id="516989"/>
    <lineage>
        <taxon>Eukaryota</taxon>
        <taxon>Fungi</taxon>
        <taxon>Dikarya</taxon>
        <taxon>Ascomycota</taxon>
        <taxon>Pezizomycotina</taxon>
        <taxon>Sordariomycetes</taxon>
        <taxon>Sordariomycetidae</taxon>
        <taxon>Sordariales</taxon>
        <taxon>Lasiosphaeriaceae</taxon>
        <taxon>Apodospora</taxon>
    </lineage>
</organism>
<dbReference type="InterPro" id="IPR001139">
    <property type="entry name" value="Glyco_hydro_30"/>
</dbReference>
<evidence type="ECO:0000313" key="6">
    <source>
        <dbReference type="EMBL" id="KAK3314618.1"/>
    </source>
</evidence>
<gene>
    <name evidence="6" type="ORF">B0H66DRAFT_593316</name>
</gene>
<evidence type="ECO:0000256" key="3">
    <source>
        <dbReference type="ARBA" id="ARBA00022801"/>
    </source>
</evidence>
<dbReference type="PANTHER" id="PTHR11069">
    <property type="entry name" value="GLUCOSYLCERAMIDASE"/>
    <property type="match status" value="1"/>
</dbReference>
<comment type="similarity">
    <text evidence="1">Belongs to the glycosyl hydrolase 30 family.</text>
</comment>
<dbReference type="InterPro" id="IPR013780">
    <property type="entry name" value="Glyco_hydro_b"/>
</dbReference>
<dbReference type="GO" id="GO:0006680">
    <property type="term" value="P:glucosylceramide catabolic process"/>
    <property type="evidence" value="ECO:0007669"/>
    <property type="project" value="TreeGrafter"/>
</dbReference>
<dbReference type="EMBL" id="JAUEDM010000006">
    <property type="protein sequence ID" value="KAK3314618.1"/>
    <property type="molecule type" value="Genomic_DNA"/>
</dbReference>
<sequence length="482" mass="51774">MHLSYLLLTAATRATGSSLRPPRQSSTTTLTVNLDTKYQTIDGFGFSEAFQRAYNIYNLAEPKRSEVIDLLFNTSTGAGFSIVRNGIGSSPNSSSDWMNTHLPQSPGAPSAMGNASYVWDGKDSGQLWVSQQAVKYGVKTFYGNAWSAPGFMKTNGRDSGGGNLCGVPGALACSSGDWRQAYADYLVKYIQFYEQSGINVTHIGFLNEPDMRDDVKNSTNYASMLSTGQQSADFIKILHPTLAKAGHSHVHIACCDATGWNIQRNMTSALVAAGAEDLVGVITSHTYTSPISGNTQPTTRKVWETECSDLSGGWSTAWYTTGSSGDGYTWANNIWTGLTSGNVSAYLWWVGTQDKETNRNNNEKLILVDGQNYYVSKRFWAFAQYSRTIRPGAVRVGVTDNTGLRTTAFVNLDGSVVVNVINTETEPAGLTIAGLKGKAANAWTTDANNDMTPSTTVSVGADGTVGGVKVPARGMVSFVVTV</sequence>
<keyword evidence="3 6" id="KW-0378">Hydrolase</keyword>
<reference evidence="6" key="1">
    <citation type="journal article" date="2023" name="Mol. Phylogenet. Evol.">
        <title>Genome-scale phylogeny and comparative genomics of the fungal order Sordariales.</title>
        <authorList>
            <person name="Hensen N."/>
            <person name="Bonometti L."/>
            <person name="Westerberg I."/>
            <person name="Brannstrom I.O."/>
            <person name="Guillou S."/>
            <person name="Cros-Aarteil S."/>
            <person name="Calhoun S."/>
            <person name="Haridas S."/>
            <person name="Kuo A."/>
            <person name="Mondo S."/>
            <person name="Pangilinan J."/>
            <person name="Riley R."/>
            <person name="LaButti K."/>
            <person name="Andreopoulos B."/>
            <person name="Lipzen A."/>
            <person name="Chen C."/>
            <person name="Yan M."/>
            <person name="Daum C."/>
            <person name="Ng V."/>
            <person name="Clum A."/>
            <person name="Steindorff A."/>
            <person name="Ohm R.A."/>
            <person name="Martin F."/>
            <person name="Silar P."/>
            <person name="Natvig D.O."/>
            <person name="Lalanne C."/>
            <person name="Gautier V."/>
            <person name="Ament-Velasquez S.L."/>
            <person name="Kruys A."/>
            <person name="Hutchinson M.I."/>
            <person name="Powell A.J."/>
            <person name="Barry K."/>
            <person name="Miller A.N."/>
            <person name="Grigoriev I.V."/>
            <person name="Debuchy R."/>
            <person name="Gladieux P."/>
            <person name="Hiltunen Thoren M."/>
            <person name="Johannesson H."/>
        </authorList>
    </citation>
    <scope>NUCLEOTIDE SEQUENCE</scope>
    <source>
        <strain evidence="6">CBS 118394</strain>
    </source>
</reference>
<evidence type="ECO:0000313" key="7">
    <source>
        <dbReference type="Proteomes" id="UP001283341"/>
    </source>
</evidence>
<dbReference type="AlphaFoldDB" id="A0AAE0HXA2"/>
<reference evidence="6" key="2">
    <citation type="submission" date="2023-06" db="EMBL/GenBank/DDBJ databases">
        <authorList>
            <consortium name="Lawrence Berkeley National Laboratory"/>
            <person name="Haridas S."/>
            <person name="Hensen N."/>
            <person name="Bonometti L."/>
            <person name="Westerberg I."/>
            <person name="Brannstrom I.O."/>
            <person name="Guillou S."/>
            <person name="Cros-Aarteil S."/>
            <person name="Calhoun S."/>
            <person name="Kuo A."/>
            <person name="Mondo S."/>
            <person name="Pangilinan J."/>
            <person name="Riley R."/>
            <person name="Labutti K."/>
            <person name="Andreopoulos B."/>
            <person name="Lipzen A."/>
            <person name="Chen C."/>
            <person name="Yanf M."/>
            <person name="Daum C."/>
            <person name="Ng V."/>
            <person name="Clum A."/>
            <person name="Steindorff A."/>
            <person name="Ohm R."/>
            <person name="Martin F."/>
            <person name="Silar P."/>
            <person name="Natvig D."/>
            <person name="Lalanne C."/>
            <person name="Gautier V."/>
            <person name="Ament-Velasquez S.L."/>
            <person name="Kruys A."/>
            <person name="Hutchinson M.I."/>
            <person name="Powell A.J."/>
            <person name="Barry K."/>
            <person name="Miller A.N."/>
            <person name="Grigoriev I.V."/>
            <person name="Debuchy R."/>
            <person name="Gladieux P."/>
            <person name="Thoren M.H."/>
            <person name="Johannesson H."/>
        </authorList>
    </citation>
    <scope>NUCLEOTIDE SEQUENCE</scope>
    <source>
        <strain evidence="6">CBS 118394</strain>
    </source>
</reference>
<dbReference type="InterPro" id="IPR039514">
    <property type="entry name" value="6GAL-like"/>
</dbReference>
<dbReference type="SUPFAM" id="SSF51011">
    <property type="entry name" value="Glycosyl hydrolase domain"/>
    <property type="match status" value="1"/>
</dbReference>
<dbReference type="Proteomes" id="UP001283341">
    <property type="component" value="Unassembled WGS sequence"/>
</dbReference>
<dbReference type="InterPro" id="IPR017853">
    <property type="entry name" value="GH"/>
</dbReference>
<feature type="domain" description="Glycosyl hydrolase family 30 beta sandwich" evidence="5">
    <location>
        <begin position="392"/>
        <end position="477"/>
    </location>
</feature>
<accession>A0AAE0HXA2</accession>
<dbReference type="GO" id="GO:0004348">
    <property type="term" value="F:glucosylceramidase activity"/>
    <property type="evidence" value="ECO:0007669"/>
    <property type="project" value="InterPro"/>
</dbReference>
<evidence type="ECO:0000256" key="2">
    <source>
        <dbReference type="ARBA" id="ARBA00022729"/>
    </source>
</evidence>
<dbReference type="Pfam" id="PF14587">
    <property type="entry name" value="Glyco_hydr_30_2"/>
    <property type="match status" value="1"/>
</dbReference>
<proteinExistence type="inferred from homology"/>
<evidence type="ECO:0000259" key="4">
    <source>
        <dbReference type="Pfam" id="PF14587"/>
    </source>
</evidence>
<dbReference type="InterPro" id="IPR033452">
    <property type="entry name" value="GH30_C"/>
</dbReference>
<protein>
    <submittedName>
        <fullName evidence="6">Glycoside hydrolase family 30 protein</fullName>
    </submittedName>
</protein>
<evidence type="ECO:0000256" key="1">
    <source>
        <dbReference type="ARBA" id="ARBA00005382"/>
    </source>
</evidence>
<dbReference type="Pfam" id="PF17189">
    <property type="entry name" value="Glyco_hydro_30C"/>
    <property type="match status" value="1"/>
</dbReference>
<feature type="domain" description="Endo-beta-1,6-galactanase-like" evidence="4">
    <location>
        <begin position="29"/>
        <end position="262"/>
    </location>
</feature>
<dbReference type="Gene3D" id="3.20.20.80">
    <property type="entry name" value="Glycosidases"/>
    <property type="match status" value="1"/>
</dbReference>
<dbReference type="SUPFAM" id="SSF51445">
    <property type="entry name" value="(Trans)glycosidases"/>
    <property type="match status" value="1"/>
</dbReference>
<dbReference type="Gene3D" id="2.60.40.1180">
    <property type="entry name" value="Golgi alpha-mannosidase II"/>
    <property type="match status" value="1"/>
</dbReference>
<name>A0AAE0HXA2_9PEZI</name>
<dbReference type="PANTHER" id="PTHR11069:SF23">
    <property type="entry name" value="LYSOSOMAL ACID GLUCOSYLCERAMIDASE"/>
    <property type="match status" value="1"/>
</dbReference>
<evidence type="ECO:0000259" key="5">
    <source>
        <dbReference type="Pfam" id="PF17189"/>
    </source>
</evidence>
<keyword evidence="7" id="KW-1185">Reference proteome</keyword>
<dbReference type="GO" id="GO:0016020">
    <property type="term" value="C:membrane"/>
    <property type="evidence" value="ECO:0007669"/>
    <property type="project" value="GOC"/>
</dbReference>
<comment type="caution">
    <text evidence="6">The sequence shown here is derived from an EMBL/GenBank/DDBJ whole genome shotgun (WGS) entry which is preliminary data.</text>
</comment>
<keyword evidence="2" id="KW-0732">Signal</keyword>